<dbReference type="PANTHER" id="PTHR43400:SF10">
    <property type="entry name" value="3-OXOSTEROID 1-DEHYDROGENASE"/>
    <property type="match status" value="1"/>
</dbReference>
<keyword evidence="3" id="KW-0274">FAD</keyword>
<comment type="caution">
    <text evidence="6">The sequence shown here is derived from an EMBL/GenBank/DDBJ whole genome shotgun (WGS) entry which is preliminary data.</text>
</comment>
<proteinExistence type="predicted"/>
<accession>A0A6N7LJU8</accession>
<keyword evidence="7" id="KW-1185">Reference proteome</keyword>
<dbReference type="GO" id="GO:0016491">
    <property type="term" value="F:oxidoreductase activity"/>
    <property type="evidence" value="ECO:0007669"/>
    <property type="project" value="UniProtKB-KW"/>
</dbReference>
<dbReference type="NCBIfam" id="NF004789">
    <property type="entry name" value="PRK06134.1"/>
    <property type="match status" value="1"/>
</dbReference>
<evidence type="ECO:0000256" key="3">
    <source>
        <dbReference type="ARBA" id="ARBA00022827"/>
    </source>
</evidence>
<evidence type="ECO:0000256" key="4">
    <source>
        <dbReference type="ARBA" id="ARBA00023002"/>
    </source>
</evidence>
<dbReference type="Pfam" id="PF00890">
    <property type="entry name" value="FAD_binding_2"/>
    <property type="match status" value="1"/>
</dbReference>
<dbReference type="OrthoDB" id="3178130at2"/>
<dbReference type="Proteomes" id="UP000439983">
    <property type="component" value="Unassembled WGS sequence"/>
</dbReference>
<evidence type="ECO:0000259" key="5">
    <source>
        <dbReference type="Pfam" id="PF00890"/>
    </source>
</evidence>
<keyword evidence="2" id="KW-0285">Flavoprotein</keyword>
<dbReference type="InterPro" id="IPR027477">
    <property type="entry name" value="Succ_DH/fumarate_Rdtase_cat_sf"/>
</dbReference>
<dbReference type="InterPro" id="IPR050315">
    <property type="entry name" value="FAD-oxidoreductase_2"/>
</dbReference>
<evidence type="ECO:0000256" key="1">
    <source>
        <dbReference type="ARBA" id="ARBA00001974"/>
    </source>
</evidence>
<gene>
    <name evidence="6" type="ORF">GHK62_26405</name>
</gene>
<sequence length="575" mass="60907">MALSGDSSMNCDVLVLGSGAAGLTAAVVSAHHGLKVVVAEKSSWFGGTSAISGGWLWIPRNPLAVNAGIKEDIEDPLTYLRSEIGNGAGDARIDSFLANGPRMVSFLANHAEMEWIDGNRIPDFHDTPGSSIGGRSVSAAPFDGRSLGSLIERLRPPLREATIWGMAVQGGAEMSHFFNASRSLTSSLIVARRLARFAWHRLRYGRDMHLVNGNALVARLLRSALDKGVTLLAEAPATRLIQEHGRVAGAVLHVKGTSFAIRAARGVVLATGGFPHDPARLAALVPHAGPQGLDHHSAAPRTNTGEGLRMAEAVGARLRDDLASATAMAPVSLAPRSDGEVTNFPHLVDRAKPGFIAVTPDGRRYVNEADSYYDFISALLRATPTKAAPYCWLIADDRARRRWGIGAVKPFPFPLRPSQRSGYVLSARSLAELAALCGINPTALAATVHEFNEAARRGEDPLFGRGSSPYNRVQGDAHNRPNASLGPLERAPFHAVRIVPGSLGTFAGLKTDALARVLDGEDKPIPGLFAVGNDMSSVMNGRYPSGGITLGPGMTFGFVVGRHLAGLPVTSIEET</sequence>
<dbReference type="InterPro" id="IPR003953">
    <property type="entry name" value="FAD-dep_OxRdtase_2_FAD-bd"/>
</dbReference>
<keyword evidence="4" id="KW-0560">Oxidoreductase</keyword>
<evidence type="ECO:0000313" key="6">
    <source>
        <dbReference type="EMBL" id="MQX18141.1"/>
    </source>
</evidence>
<dbReference type="InterPro" id="IPR036188">
    <property type="entry name" value="FAD/NAD-bd_sf"/>
</dbReference>
<reference evidence="6 7" key="1">
    <citation type="journal article" date="2013" name="Genome Biol.">
        <title>Comparative genomics of the core and accessory genomes of 48 Sinorhizobium strains comprising five genospecies.</title>
        <authorList>
            <person name="Sugawara M."/>
            <person name="Epstein B."/>
            <person name="Badgley B.D."/>
            <person name="Unno T."/>
            <person name="Xu L."/>
            <person name="Reese J."/>
            <person name="Gyaneshwar P."/>
            <person name="Denny R."/>
            <person name="Mudge J."/>
            <person name="Bharti A.K."/>
            <person name="Farmer A.D."/>
            <person name="May G.D."/>
            <person name="Woodward J.E."/>
            <person name="Medigue C."/>
            <person name="Vallenet D."/>
            <person name="Lajus A."/>
            <person name="Rouy Z."/>
            <person name="Martinez-Vaz B."/>
            <person name="Tiffin P."/>
            <person name="Young N.D."/>
            <person name="Sadowsky M.J."/>
        </authorList>
    </citation>
    <scope>NUCLEOTIDE SEQUENCE [LARGE SCALE GENOMIC DNA]</scope>
    <source>
        <strain evidence="6 7">USDA4894</strain>
    </source>
</reference>
<dbReference type="SUPFAM" id="SSF51905">
    <property type="entry name" value="FAD/NAD(P)-binding domain"/>
    <property type="match status" value="1"/>
</dbReference>
<dbReference type="SUPFAM" id="SSF56425">
    <property type="entry name" value="Succinate dehydrogenase/fumarate reductase flavoprotein, catalytic domain"/>
    <property type="match status" value="1"/>
</dbReference>
<organism evidence="6 7">
    <name type="scientific">Sinorhizobium terangae</name>
    <dbReference type="NCBI Taxonomy" id="110322"/>
    <lineage>
        <taxon>Bacteria</taxon>
        <taxon>Pseudomonadati</taxon>
        <taxon>Pseudomonadota</taxon>
        <taxon>Alphaproteobacteria</taxon>
        <taxon>Hyphomicrobiales</taxon>
        <taxon>Rhizobiaceae</taxon>
        <taxon>Sinorhizobium/Ensifer group</taxon>
        <taxon>Sinorhizobium</taxon>
    </lineage>
</organism>
<evidence type="ECO:0000313" key="7">
    <source>
        <dbReference type="Proteomes" id="UP000439983"/>
    </source>
</evidence>
<dbReference type="Gene3D" id="3.50.50.60">
    <property type="entry name" value="FAD/NAD(P)-binding domain"/>
    <property type="match status" value="2"/>
</dbReference>
<evidence type="ECO:0000256" key="2">
    <source>
        <dbReference type="ARBA" id="ARBA00022630"/>
    </source>
</evidence>
<dbReference type="GO" id="GO:0008202">
    <property type="term" value="P:steroid metabolic process"/>
    <property type="evidence" value="ECO:0007669"/>
    <property type="project" value="UniProtKB-ARBA"/>
</dbReference>
<name>A0A6N7LJU8_SINTE</name>
<dbReference type="PRINTS" id="PR00411">
    <property type="entry name" value="PNDRDTASEI"/>
</dbReference>
<dbReference type="PANTHER" id="PTHR43400">
    <property type="entry name" value="FUMARATE REDUCTASE"/>
    <property type="match status" value="1"/>
</dbReference>
<feature type="domain" description="FAD-dependent oxidoreductase 2 FAD-binding" evidence="5">
    <location>
        <begin position="12"/>
        <end position="550"/>
    </location>
</feature>
<comment type="cofactor">
    <cofactor evidence="1">
        <name>FAD</name>
        <dbReference type="ChEBI" id="CHEBI:57692"/>
    </cofactor>
</comment>
<dbReference type="EMBL" id="WITC01000116">
    <property type="protein sequence ID" value="MQX18141.1"/>
    <property type="molecule type" value="Genomic_DNA"/>
</dbReference>
<protein>
    <submittedName>
        <fullName evidence="6">FAD-dependent oxidoreductase</fullName>
    </submittedName>
</protein>
<dbReference type="AlphaFoldDB" id="A0A6N7LJU8"/>